<gene>
    <name evidence="2" type="ORF">ENU14_03560</name>
</gene>
<keyword evidence="1" id="KW-1133">Transmembrane helix</keyword>
<accession>A0A7C4HBJ5</accession>
<dbReference type="AlphaFoldDB" id="A0A7C4HBJ5"/>
<reference evidence="2" key="1">
    <citation type="journal article" date="2020" name="mSystems">
        <title>Genome- and Community-Level Interaction Insights into Carbon Utilization and Element Cycling Functions of Hydrothermarchaeota in Hydrothermal Sediment.</title>
        <authorList>
            <person name="Zhou Z."/>
            <person name="Liu Y."/>
            <person name="Xu W."/>
            <person name="Pan J."/>
            <person name="Luo Z.H."/>
            <person name="Li M."/>
        </authorList>
    </citation>
    <scope>NUCLEOTIDE SEQUENCE [LARGE SCALE GENOMIC DNA]</scope>
    <source>
        <strain evidence="2">SpSt-642</strain>
    </source>
</reference>
<evidence type="ECO:0000313" key="2">
    <source>
        <dbReference type="EMBL" id="HGM58649.1"/>
    </source>
</evidence>
<sequence>MNPPDKSRTILLTICLTLLAITTVTPSNVFSTIDWIKPDVYVKYYKSVDFIVLDNQTLSLSPKLRVLNYSTCFEESKYNVITYSELSFVMVKERLNTSINNNPFCSYLEIIDEGSRTTSTTESGIALVFSWYTIPSFQFKLVDRDGYMLPWYSGVYIFFTPTYIKEMGNEFSDHVQRILDSRYYSLDTMIDAALKVKYNAHIGFIDNLVYSVTIYFRLTNETNYIPVLNVILSIAFVDTNIPIERIELMERIKIPLIITGVSIAIIIAIVILRTKLRKFLR</sequence>
<feature type="transmembrane region" description="Helical" evidence="1">
    <location>
        <begin position="254"/>
        <end position="272"/>
    </location>
</feature>
<keyword evidence="1" id="KW-0472">Membrane</keyword>
<organism evidence="2">
    <name type="scientific">Staphylothermus marinus</name>
    <dbReference type="NCBI Taxonomy" id="2280"/>
    <lineage>
        <taxon>Archaea</taxon>
        <taxon>Thermoproteota</taxon>
        <taxon>Thermoprotei</taxon>
        <taxon>Desulfurococcales</taxon>
        <taxon>Desulfurococcaceae</taxon>
        <taxon>Staphylothermus</taxon>
    </lineage>
</organism>
<comment type="caution">
    <text evidence="2">The sequence shown here is derived from an EMBL/GenBank/DDBJ whole genome shotgun (WGS) entry which is preliminary data.</text>
</comment>
<protein>
    <submittedName>
        <fullName evidence="2">Uncharacterized protein</fullName>
    </submittedName>
</protein>
<dbReference type="EMBL" id="DTBJ01000024">
    <property type="protein sequence ID" value="HGM58649.1"/>
    <property type="molecule type" value="Genomic_DNA"/>
</dbReference>
<name>A0A7C4HBJ5_STAMA</name>
<evidence type="ECO:0000256" key="1">
    <source>
        <dbReference type="SAM" id="Phobius"/>
    </source>
</evidence>
<proteinExistence type="predicted"/>
<keyword evidence="1" id="KW-0812">Transmembrane</keyword>